<dbReference type="STRING" id="339671.Asuc_1517"/>
<evidence type="ECO:0000256" key="5">
    <source>
        <dbReference type="ARBA" id="ARBA00023136"/>
    </source>
</evidence>
<accession>A6VPH8</accession>
<dbReference type="AlphaFoldDB" id="A6VPH8"/>
<keyword evidence="3" id="KW-0862">Zinc</keyword>
<dbReference type="PANTHER" id="PTHR11562">
    <property type="entry name" value="CATION EFFLUX PROTEIN/ ZINC TRANSPORTER"/>
    <property type="match status" value="1"/>
</dbReference>
<dbReference type="NCBIfam" id="TIGR01297">
    <property type="entry name" value="CDF"/>
    <property type="match status" value="1"/>
</dbReference>
<evidence type="ECO:0000256" key="4">
    <source>
        <dbReference type="ARBA" id="ARBA00022989"/>
    </source>
</evidence>
<keyword evidence="2 7" id="KW-0812">Transmembrane</keyword>
<dbReference type="GO" id="GO:0005886">
    <property type="term" value="C:plasma membrane"/>
    <property type="evidence" value="ECO:0007669"/>
    <property type="project" value="TreeGrafter"/>
</dbReference>
<keyword evidence="3" id="KW-0864">Zinc transport</keyword>
<evidence type="ECO:0000256" key="3">
    <source>
        <dbReference type="ARBA" id="ARBA00022906"/>
    </source>
</evidence>
<keyword evidence="4 7" id="KW-1133">Transmembrane helix</keyword>
<feature type="transmembrane region" description="Helical" evidence="7">
    <location>
        <begin position="61"/>
        <end position="77"/>
    </location>
</feature>
<dbReference type="InterPro" id="IPR027469">
    <property type="entry name" value="Cation_efflux_TMD_sf"/>
</dbReference>
<keyword evidence="3" id="KW-0406">Ion transport</keyword>
<dbReference type="GO" id="GO:0005385">
    <property type="term" value="F:zinc ion transmembrane transporter activity"/>
    <property type="evidence" value="ECO:0007669"/>
    <property type="project" value="TreeGrafter"/>
</dbReference>
<feature type="region of interest" description="Disordered" evidence="6">
    <location>
        <begin position="1"/>
        <end position="20"/>
    </location>
</feature>
<sequence>MGYQHHCPEQGHHHGHSHNHIPQDRKILAWSFAVIAGYTVVEFIGGWLFNSLTLMADAGHMANDSLSLLLALIALFLSERKQQWFALLNAASLIVVAALILTEAVQRWRAPPEIQALPMLGVAVIGLLVNVLVAWIMLKSNRENLNVKAAYLHVLADLFGSVVAVVAGLSAYFLGWQWVDVAASAILSLFILRSGVGVMREVLANFN</sequence>
<evidence type="ECO:0000313" key="10">
    <source>
        <dbReference type="Proteomes" id="UP000001114"/>
    </source>
</evidence>
<feature type="domain" description="Cation efflux protein transmembrane" evidence="8">
    <location>
        <begin position="31"/>
        <end position="203"/>
    </location>
</feature>
<gene>
    <name evidence="9" type="ordered locus">Asuc_1517</name>
</gene>
<protein>
    <submittedName>
        <fullName evidence="9">Cation efflux protein</fullName>
    </submittedName>
</protein>
<dbReference type="HOGENOM" id="CLU_013430_0_5_6"/>
<evidence type="ECO:0000259" key="8">
    <source>
        <dbReference type="Pfam" id="PF01545"/>
    </source>
</evidence>
<dbReference type="PANTHER" id="PTHR11562:SF17">
    <property type="entry name" value="RE54080P-RELATED"/>
    <property type="match status" value="1"/>
</dbReference>
<proteinExistence type="predicted"/>
<dbReference type="Proteomes" id="UP000001114">
    <property type="component" value="Chromosome"/>
</dbReference>
<dbReference type="eggNOG" id="COG1230">
    <property type="taxonomic scope" value="Bacteria"/>
</dbReference>
<feature type="transmembrane region" description="Helical" evidence="7">
    <location>
        <begin position="181"/>
        <end position="199"/>
    </location>
</feature>
<dbReference type="RefSeq" id="WP_012073252.1">
    <property type="nucleotide sequence ID" value="NC_009655.1"/>
</dbReference>
<dbReference type="Gene3D" id="1.20.1510.10">
    <property type="entry name" value="Cation efflux protein transmembrane domain"/>
    <property type="match status" value="1"/>
</dbReference>
<feature type="transmembrane region" description="Helical" evidence="7">
    <location>
        <begin position="114"/>
        <end position="138"/>
    </location>
</feature>
<dbReference type="SUPFAM" id="SSF161111">
    <property type="entry name" value="Cation efflux protein transmembrane domain-like"/>
    <property type="match status" value="1"/>
</dbReference>
<keyword evidence="3" id="KW-0813">Transport</keyword>
<dbReference type="InterPro" id="IPR058533">
    <property type="entry name" value="Cation_efflux_TM"/>
</dbReference>
<evidence type="ECO:0000313" key="9">
    <source>
        <dbReference type="EMBL" id="ABR74875.1"/>
    </source>
</evidence>
<dbReference type="InterPro" id="IPR002524">
    <property type="entry name" value="Cation_efflux"/>
</dbReference>
<evidence type="ECO:0000256" key="1">
    <source>
        <dbReference type="ARBA" id="ARBA00004141"/>
    </source>
</evidence>
<organism evidence="9 10">
    <name type="scientific">Actinobacillus succinogenes (strain ATCC 55618 / DSM 22257 / CCUG 43843 / 130Z)</name>
    <dbReference type="NCBI Taxonomy" id="339671"/>
    <lineage>
        <taxon>Bacteria</taxon>
        <taxon>Pseudomonadati</taxon>
        <taxon>Pseudomonadota</taxon>
        <taxon>Gammaproteobacteria</taxon>
        <taxon>Pasteurellales</taxon>
        <taxon>Pasteurellaceae</taxon>
        <taxon>Actinobacillus</taxon>
    </lineage>
</organism>
<feature type="transmembrane region" description="Helical" evidence="7">
    <location>
        <begin position="27"/>
        <end position="49"/>
    </location>
</feature>
<feature type="transmembrane region" description="Helical" evidence="7">
    <location>
        <begin position="150"/>
        <end position="175"/>
    </location>
</feature>
<feature type="compositionally biased region" description="Basic and acidic residues" evidence="6">
    <location>
        <begin position="1"/>
        <end position="12"/>
    </location>
</feature>
<dbReference type="InterPro" id="IPR050681">
    <property type="entry name" value="CDF/SLC30A"/>
</dbReference>
<feature type="transmembrane region" description="Helical" evidence="7">
    <location>
        <begin position="84"/>
        <end position="102"/>
    </location>
</feature>
<keyword evidence="5 7" id="KW-0472">Membrane</keyword>
<evidence type="ECO:0000256" key="7">
    <source>
        <dbReference type="SAM" id="Phobius"/>
    </source>
</evidence>
<dbReference type="KEGG" id="asu:Asuc_1517"/>
<dbReference type="Pfam" id="PF01545">
    <property type="entry name" value="Cation_efflux"/>
    <property type="match status" value="1"/>
</dbReference>
<keyword evidence="10" id="KW-1185">Reference proteome</keyword>
<dbReference type="EMBL" id="CP000746">
    <property type="protein sequence ID" value="ABR74875.1"/>
    <property type="molecule type" value="Genomic_DNA"/>
</dbReference>
<comment type="subcellular location">
    <subcellularLocation>
        <location evidence="1">Membrane</location>
        <topology evidence="1">Multi-pass membrane protein</topology>
    </subcellularLocation>
</comment>
<evidence type="ECO:0000256" key="2">
    <source>
        <dbReference type="ARBA" id="ARBA00022692"/>
    </source>
</evidence>
<reference evidence="10" key="1">
    <citation type="journal article" date="2010" name="BMC Genomics">
        <title>A genomic perspective on the potential of Actinobacillus succinogenes for industrial succinate production.</title>
        <authorList>
            <person name="McKinlay J.B."/>
            <person name="Laivenieks M."/>
            <person name="Schindler B.D."/>
            <person name="McKinlay A.A."/>
            <person name="Siddaramappa S."/>
            <person name="Challacombe J.F."/>
            <person name="Lowry S.R."/>
            <person name="Clum A."/>
            <person name="Lapidus A.L."/>
            <person name="Burkhart K.B."/>
            <person name="Harkins V."/>
            <person name="Vieille C."/>
        </authorList>
    </citation>
    <scope>NUCLEOTIDE SEQUENCE [LARGE SCALE GENOMIC DNA]</scope>
    <source>
        <strain evidence="10">ATCC 55618 / DSM 22257 / CCUG 43843 / 130Z</strain>
    </source>
</reference>
<dbReference type="OrthoDB" id="9809646at2"/>
<evidence type="ECO:0000256" key="6">
    <source>
        <dbReference type="SAM" id="MobiDB-lite"/>
    </source>
</evidence>
<name>A6VPH8_ACTSZ</name>